<evidence type="ECO:0000256" key="1">
    <source>
        <dbReference type="ARBA" id="ARBA00001798"/>
    </source>
</evidence>
<feature type="domain" description="RING-type" evidence="10">
    <location>
        <begin position="454"/>
        <end position="718"/>
    </location>
</feature>
<evidence type="ECO:0000256" key="2">
    <source>
        <dbReference type="ARBA" id="ARBA00012251"/>
    </source>
</evidence>
<evidence type="ECO:0000256" key="7">
    <source>
        <dbReference type="ARBA" id="ARBA00022786"/>
    </source>
</evidence>
<comment type="catalytic activity">
    <reaction evidence="1">
        <text>[E2 ubiquitin-conjugating enzyme]-S-ubiquitinyl-L-cysteine + [acceptor protein]-L-lysine = [E2 ubiquitin-conjugating enzyme]-L-cysteine + [acceptor protein]-N(6)-ubiquitinyl-L-lysine.</text>
        <dbReference type="EC" id="2.3.2.31"/>
    </reaction>
</comment>
<evidence type="ECO:0000256" key="5">
    <source>
        <dbReference type="ARBA" id="ARBA00022737"/>
    </source>
</evidence>
<dbReference type="Proteomes" id="UP000076874">
    <property type="component" value="Unassembled WGS sequence"/>
</dbReference>
<proteinExistence type="predicted"/>
<protein>
    <recommendedName>
        <fullName evidence="2">RBR-type E3 ubiquitin transferase</fullName>
        <ecNumber evidence="2">2.3.2.31</ecNumber>
    </recommendedName>
</protein>
<evidence type="ECO:0000256" key="4">
    <source>
        <dbReference type="ARBA" id="ARBA00022723"/>
    </source>
</evidence>
<evidence type="ECO:0000313" key="12">
    <source>
        <dbReference type="Proteomes" id="UP000076874"/>
    </source>
</evidence>
<dbReference type="AlphaFoldDB" id="A0A167XUT4"/>
<dbReference type="EC" id="2.3.2.31" evidence="2"/>
<evidence type="ECO:0000256" key="9">
    <source>
        <dbReference type="SAM" id="MobiDB-lite"/>
    </source>
</evidence>
<evidence type="ECO:0000256" key="3">
    <source>
        <dbReference type="ARBA" id="ARBA00022679"/>
    </source>
</evidence>
<dbReference type="PANTHER" id="PTHR11685">
    <property type="entry name" value="RBR FAMILY RING FINGER AND IBR DOMAIN-CONTAINING"/>
    <property type="match status" value="1"/>
</dbReference>
<dbReference type="CDD" id="cd20335">
    <property type="entry name" value="BRcat_RBR"/>
    <property type="match status" value="1"/>
</dbReference>
<dbReference type="Pfam" id="PF26200">
    <property type="entry name" value="Rcat_RNF216"/>
    <property type="match status" value="1"/>
</dbReference>
<dbReference type="GO" id="GO:0016567">
    <property type="term" value="P:protein ubiquitination"/>
    <property type="evidence" value="ECO:0007669"/>
    <property type="project" value="InterPro"/>
</dbReference>
<dbReference type="InterPro" id="IPR044066">
    <property type="entry name" value="TRIAD_supradom"/>
</dbReference>
<evidence type="ECO:0000313" key="11">
    <source>
        <dbReference type="EMBL" id="OAA65433.1"/>
    </source>
</evidence>
<dbReference type="CDD" id="cd22584">
    <property type="entry name" value="Rcat_RBR_unk"/>
    <property type="match status" value="1"/>
</dbReference>
<dbReference type="GO" id="GO:0061630">
    <property type="term" value="F:ubiquitin protein ligase activity"/>
    <property type="evidence" value="ECO:0007669"/>
    <property type="project" value="UniProtKB-EC"/>
</dbReference>
<gene>
    <name evidence="11" type="ORF">SPI_02220</name>
</gene>
<dbReference type="InterPro" id="IPR013083">
    <property type="entry name" value="Znf_RING/FYVE/PHD"/>
</dbReference>
<dbReference type="PROSITE" id="PS51873">
    <property type="entry name" value="TRIAD"/>
    <property type="match status" value="1"/>
</dbReference>
<accession>A0A167XUT4</accession>
<feature type="region of interest" description="Disordered" evidence="9">
    <location>
        <begin position="1"/>
        <end position="118"/>
    </location>
</feature>
<dbReference type="EMBL" id="AZHD01000003">
    <property type="protein sequence ID" value="OAA65433.1"/>
    <property type="molecule type" value="Genomic_DNA"/>
</dbReference>
<organism evidence="11 12">
    <name type="scientific">Niveomyces insectorum RCEF 264</name>
    <dbReference type="NCBI Taxonomy" id="1081102"/>
    <lineage>
        <taxon>Eukaryota</taxon>
        <taxon>Fungi</taxon>
        <taxon>Dikarya</taxon>
        <taxon>Ascomycota</taxon>
        <taxon>Pezizomycotina</taxon>
        <taxon>Sordariomycetes</taxon>
        <taxon>Hypocreomycetidae</taxon>
        <taxon>Hypocreales</taxon>
        <taxon>Cordycipitaceae</taxon>
        <taxon>Niveomyces</taxon>
    </lineage>
</organism>
<feature type="region of interest" description="Disordered" evidence="9">
    <location>
        <begin position="755"/>
        <end position="783"/>
    </location>
</feature>
<feature type="compositionally biased region" description="Basic and acidic residues" evidence="9">
    <location>
        <begin position="35"/>
        <end position="46"/>
    </location>
</feature>
<dbReference type="Gene3D" id="3.30.40.10">
    <property type="entry name" value="Zinc/RING finger domain, C3HC4 (zinc finger)"/>
    <property type="match status" value="1"/>
</dbReference>
<dbReference type="SMART" id="SM00647">
    <property type="entry name" value="IBR"/>
    <property type="match status" value="2"/>
</dbReference>
<dbReference type="Pfam" id="PF01485">
    <property type="entry name" value="IBR"/>
    <property type="match status" value="1"/>
</dbReference>
<evidence type="ECO:0000256" key="8">
    <source>
        <dbReference type="ARBA" id="ARBA00022833"/>
    </source>
</evidence>
<reference evidence="11 12" key="1">
    <citation type="journal article" date="2016" name="Genome Biol. Evol.">
        <title>Divergent and convergent evolution of fungal pathogenicity.</title>
        <authorList>
            <person name="Shang Y."/>
            <person name="Xiao G."/>
            <person name="Zheng P."/>
            <person name="Cen K."/>
            <person name="Zhan S."/>
            <person name="Wang C."/>
        </authorList>
    </citation>
    <scope>NUCLEOTIDE SEQUENCE [LARGE SCALE GENOMIC DNA]</scope>
    <source>
        <strain evidence="11 12">RCEF 264</strain>
    </source>
</reference>
<feature type="compositionally biased region" description="Pro residues" evidence="9">
    <location>
        <begin position="757"/>
        <end position="783"/>
    </location>
</feature>
<dbReference type="SUPFAM" id="SSF57850">
    <property type="entry name" value="RING/U-box"/>
    <property type="match status" value="3"/>
</dbReference>
<keyword evidence="7" id="KW-0833">Ubl conjugation pathway</keyword>
<comment type="caution">
    <text evidence="11">The sequence shown here is derived from an EMBL/GenBank/DDBJ whole genome shotgun (WGS) entry which is preliminary data.</text>
</comment>
<dbReference type="OrthoDB" id="9977870at2759"/>
<evidence type="ECO:0000259" key="10">
    <source>
        <dbReference type="PROSITE" id="PS51873"/>
    </source>
</evidence>
<name>A0A167XUT4_9HYPO</name>
<feature type="compositionally biased region" description="Low complexity" evidence="9">
    <location>
        <begin position="583"/>
        <end position="599"/>
    </location>
</feature>
<keyword evidence="3" id="KW-0808">Transferase</keyword>
<feature type="region of interest" description="Disordered" evidence="9">
    <location>
        <begin position="574"/>
        <end position="599"/>
    </location>
</feature>
<dbReference type="Gene3D" id="1.20.120.1750">
    <property type="match status" value="1"/>
</dbReference>
<evidence type="ECO:0000256" key="6">
    <source>
        <dbReference type="ARBA" id="ARBA00022771"/>
    </source>
</evidence>
<dbReference type="GO" id="GO:0008270">
    <property type="term" value="F:zinc ion binding"/>
    <property type="evidence" value="ECO:0007669"/>
    <property type="project" value="UniProtKB-KW"/>
</dbReference>
<dbReference type="STRING" id="1081102.A0A167XUT4"/>
<keyword evidence="8" id="KW-0862">Zinc</keyword>
<dbReference type="InterPro" id="IPR031127">
    <property type="entry name" value="E3_UB_ligase_RBR"/>
</dbReference>
<sequence length="783" mass="86663">MAKPDVIERDAAALKTSKKPFAVRQPSASRARASSTKEHRPEDRTTRPLFTVGSLFRHTPHANASAARPRSPRQSRDGPLPLRARTVDTSKQRRPASSTSRSRPEGNRPTPLNLTLQDLDGHRPTLTVAVRPGLLTAKLAPTIRQYSRRPHCISDCDDILFYALSDKDGPRVLPPGERLGDGVCHGNTVFYRPVAPGSAKRWDDENAQLETAIDLIWTPEHARSHHNAQQDRGLSEAFVAGLVRDIADPGARLSVGDVRARVATALEIDDPNRIALVAGDGVLPDQLMAGSAWQLRRLLRSWLCRRLTVLVCPPRGYVVVRGGGGVVRDADGSPHGRRRVYVYPCDWDGRALPTVHRIQAWVRDEVWPAARQDVGAVVQLRAAAAAAATAGNPPTRQPFPRKRCRTQQIPLFDAAGKPLVDNLHPLPRGSSVEFRLPDDLVEASADAESWLLLPTETCIICCDAKPATQFPHRVAMGCCVRGDNHNNNTTAVPARSHTPNVCKDCLAEWIRSSLQDKAWDQLKCPECPAFLAHADVRLYAAPAEFARYEQLATRAAVVRDFPNFRWCLAPGCESGQIHEPPSSKRAALPSSSSPSSSSSAAATAASSIEESCPKFRCHACRAAYCINHNVPWHSGETCAQYDVRTKQRRREEQRKSDQWVQKHAKECPQCHKMVHKYEGCNHITCLCGHEWCYLCFAPFVTTMGILRCRHKAGCTERDLAEELDLLEHLGQPDRPFRAPPRLPVWVQMGGQRVLMPMPRPRGMPPGRLPIPGMPRRPPMPGGF</sequence>
<keyword evidence="4" id="KW-0479">Metal-binding</keyword>
<keyword evidence="5" id="KW-0677">Repeat</keyword>
<feature type="compositionally biased region" description="Basic and acidic residues" evidence="9">
    <location>
        <begin position="1"/>
        <end position="12"/>
    </location>
</feature>
<dbReference type="InterPro" id="IPR002867">
    <property type="entry name" value="IBR_dom"/>
</dbReference>
<keyword evidence="6" id="KW-0863">Zinc-finger</keyword>
<keyword evidence="12" id="KW-1185">Reference proteome</keyword>